<evidence type="ECO:0000313" key="3">
    <source>
        <dbReference type="Proteomes" id="UP000274515"/>
    </source>
</evidence>
<dbReference type="RefSeq" id="WP_125092784.1">
    <property type="nucleotide sequence ID" value="NZ_RSAA01000035.1"/>
</dbReference>
<dbReference type="Gene3D" id="3.40.50.10540">
    <property type="entry name" value="Crotonobetainyl-coa:carnitine coa-transferase, domain 1"/>
    <property type="match status" value="1"/>
</dbReference>
<dbReference type="AlphaFoldDB" id="A0A426JHL9"/>
<dbReference type="GO" id="GO:0016740">
    <property type="term" value="F:transferase activity"/>
    <property type="evidence" value="ECO:0007669"/>
    <property type="project" value="UniProtKB-KW"/>
</dbReference>
<dbReference type="Proteomes" id="UP000274515">
    <property type="component" value="Unassembled WGS sequence"/>
</dbReference>
<gene>
    <name evidence="2" type="ORF">EIL87_23590</name>
</gene>
<organism evidence="2 3">
    <name type="scientific">Saccharopolyspora rhizosphaerae</name>
    <dbReference type="NCBI Taxonomy" id="2492662"/>
    <lineage>
        <taxon>Bacteria</taxon>
        <taxon>Bacillati</taxon>
        <taxon>Actinomycetota</taxon>
        <taxon>Actinomycetes</taxon>
        <taxon>Pseudonocardiales</taxon>
        <taxon>Pseudonocardiaceae</taxon>
        <taxon>Saccharopolyspora</taxon>
    </lineage>
</organism>
<dbReference type="EMBL" id="RSAA01000035">
    <property type="protein sequence ID" value="RRO12688.1"/>
    <property type="molecule type" value="Genomic_DNA"/>
</dbReference>
<feature type="compositionally biased region" description="Basic and acidic residues" evidence="1">
    <location>
        <begin position="352"/>
        <end position="367"/>
    </location>
</feature>
<dbReference type="Pfam" id="PF02515">
    <property type="entry name" value="CoA_transf_3"/>
    <property type="match status" value="1"/>
</dbReference>
<dbReference type="InterPro" id="IPR044855">
    <property type="entry name" value="CoA-Trfase_III_dom3_sf"/>
</dbReference>
<dbReference type="InterPro" id="IPR003673">
    <property type="entry name" value="CoA-Trfase_fam_III"/>
</dbReference>
<feature type="region of interest" description="Disordered" evidence="1">
    <location>
        <begin position="325"/>
        <end position="377"/>
    </location>
</feature>
<accession>A0A426JHL9</accession>
<protein>
    <submittedName>
        <fullName evidence="2">CoA transferase</fullName>
    </submittedName>
</protein>
<keyword evidence="2" id="KW-0808">Transferase</keyword>
<evidence type="ECO:0000256" key="1">
    <source>
        <dbReference type="SAM" id="MobiDB-lite"/>
    </source>
</evidence>
<dbReference type="InterPro" id="IPR023606">
    <property type="entry name" value="CoA-Trfase_III_dom_1_sf"/>
</dbReference>
<name>A0A426JHL9_9PSEU</name>
<dbReference type="PANTHER" id="PTHR48228">
    <property type="entry name" value="SUCCINYL-COA--D-CITRAMALATE COA-TRANSFERASE"/>
    <property type="match status" value="1"/>
</dbReference>
<proteinExistence type="predicted"/>
<dbReference type="SUPFAM" id="SSF89796">
    <property type="entry name" value="CoA-transferase family III (CaiB/BaiF)"/>
    <property type="match status" value="1"/>
</dbReference>
<dbReference type="OrthoDB" id="9797653at2"/>
<evidence type="ECO:0000313" key="2">
    <source>
        <dbReference type="EMBL" id="RRO12688.1"/>
    </source>
</evidence>
<keyword evidence="3" id="KW-1185">Reference proteome</keyword>
<dbReference type="Gene3D" id="3.30.1540.10">
    <property type="entry name" value="formyl-coa transferase, domain 3"/>
    <property type="match status" value="1"/>
</dbReference>
<comment type="caution">
    <text evidence="2">The sequence shown here is derived from an EMBL/GenBank/DDBJ whole genome shotgun (WGS) entry which is preliminary data.</text>
</comment>
<reference evidence="2 3" key="1">
    <citation type="submission" date="2018-11" db="EMBL/GenBank/DDBJ databases">
        <title>Saccharopolyspora rhizosphaerae sp. nov., an actinomycete isolated from rhizosphere soil in Thailand.</title>
        <authorList>
            <person name="Intra B."/>
            <person name="Euanorasetr J."/>
            <person name="Take A."/>
            <person name="Inahashi Y."/>
            <person name="Mori M."/>
            <person name="Panbangred W."/>
            <person name="Matsumoto A."/>
        </authorList>
    </citation>
    <scope>NUCLEOTIDE SEQUENCE [LARGE SCALE GENOMIC DNA]</scope>
    <source>
        <strain evidence="2 3">H219</strain>
    </source>
</reference>
<sequence>MTARGGPLAGVKVVELAGIGPAPFCAMLLADLGADVVRVDRPGGSGGDEDLLNRGKRSVQVDLKHEQGPQAVLALAAEADVLLEGLRPGVTERLGVGPEQCWELNPRLVYGRMTGWGQDGPLAHTAGHDVGYVSLTGMLHLIGRKDGPPQVPANLLGDFGGGAMYLAVGVLAALLEARGSGRGQVVDAAIVDGTAHLGAMLWGFFNSGAWSTERGTNLLDTGAPYYDVYETADGEHVSVGALEPKFYAELLDKLELTGEVPDRDDPSNWPELRKAFAERFKQRTQQEWTEIFDGSDACFAPVLSMAEADEHPHLAARTTLLRRDGTVQPAPAPRFSRTPNPEPGAVATPGAHTEEVLRDWGLPRELLDSGAMRSTPQ</sequence>
<dbReference type="PANTHER" id="PTHR48228:SF5">
    <property type="entry name" value="ALPHA-METHYLACYL-COA RACEMASE"/>
    <property type="match status" value="1"/>
</dbReference>
<dbReference type="InterPro" id="IPR050509">
    <property type="entry name" value="CoA-transferase_III"/>
</dbReference>